<keyword evidence="4" id="KW-1185">Reference proteome</keyword>
<dbReference type="EMBL" id="AQGW01000018">
    <property type="protein sequence ID" value="MBE0382424.1"/>
    <property type="molecule type" value="Genomic_DNA"/>
</dbReference>
<dbReference type="GeneID" id="93662851"/>
<protein>
    <recommendedName>
        <fullName evidence="5">DUF1800 domain-containing protein</fullName>
    </recommendedName>
</protein>
<dbReference type="EMBL" id="LT965928">
    <property type="protein sequence ID" value="SOU40212.1"/>
    <property type="molecule type" value="Genomic_DNA"/>
</dbReference>
<reference evidence="1 4" key="1">
    <citation type="submission" date="2015-06" db="EMBL/GenBank/DDBJ databases">
        <title>Genome sequence of Pseudoalteromonas carrageenovora.</title>
        <authorList>
            <person name="Xie B.-B."/>
            <person name="Rong J.-C."/>
            <person name="Qin Q.-L."/>
            <person name="Zhang Y.-Z."/>
        </authorList>
    </citation>
    <scope>NUCLEOTIDE SEQUENCE [LARGE SCALE GENOMIC DNA]</scope>
    <source>
        <strain evidence="1 4">IAM 12662</strain>
    </source>
</reference>
<dbReference type="Pfam" id="PF08811">
    <property type="entry name" value="DUF1800"/>
    <property type="match status" value="1"/>
</dbReference>
<evidence type="ECO:0000313" key="4">
    <source>
        <dbReference type="Proteomes" id="UP000615003"/>
    </source>
</evidence>
<dbReference type="PANTHER" id="PTHR43737:SF1">
    <property type="entry name" value="DUF1501 DOMAIN-CONTAINING PROTEIN"/>
    <property type="match status" value="1"/>
</dbReference>
<dbReference type="RefSeq" id="WP_104642203.1">
    <property type="nucleotide sequence ID" value="NZ_AQGW01000018.1"/>
</dbReference>
<sequence>MHYKISLIASSIFILSACGGSGSDDTPTINGNKIPILSVADIPNEIAKGQTIELSATASDKDGTISSVVWQQTSGTVLLNEPIEATSATITIEPALSYKPINYAFSVTATDNEGATNTQVVSFTARNSMSDYSAARLLHQGSMGPTLAEIQSAKGLSEQQWLDKQIALPVNYHRDYLVKLDGEDDFRYINRIDAWWKGVMQSDDQLRQRVAFALSEILVVSDENSGLSAQPEGMITYYDLLLKHAFGNYRDLLEDVTLSPIMGTYLSHLGNEKADEALNIRPDENYAREVMQLFTIGLEELNLDGSAKLDAQGNTIATYGQTQIEGFARVFTGWTFAGSETFKRKSRDYINPMQAFSEYHSSEQKTLLNDEIIPQGYGPEESLKIALDNLFNHDNVAPFISKQLIQRLITSNPTPQYVERVASVFNDNGAGVRGDLSAVIKAIYLDDEARHFGSVLSYQGKIKEPILKTVQFWRNLDAKSLEGYYKTWNLVDSYGQGPLQSASVFNFFRPDYQTATLRSESLVAPELQIANDATLIGTMNAIFSTLVWSTAEAHSDLNSSRIYVYIQNDMNYLQQQGISELLAQYNTLYFAGSMSDNTRQALLDLDAYFNEEQYRERVSYLLYMIAISPEFNVQN</sequence>
<proteinExistence type="predicted"/>
<name>A0A2K4X7A9_PSEVC</name>
<evidence type="ECO:0000313" key="1">
    <source>
        <dbReference type="EMBL" id="MBE0382424.1"/>
    </source>
</evidence>
<dbReference type="Pfam" id="PF22352">
    <property type="entry name" value="K319L-like_PKD"/>
    <property type="match status" value="1"/>
</dbReference>
<accession>A0A2K4X7A9</accession>
<dbReference type="Proteomes" id="UP000238288">
    <property type="component" value="Chromosome PCAR9a"/>
</dbReference>
<evidence type="ECO:0008006" key="5">
    <source>
        <dbReference type="Google" id="ProtNLM"/>
    </source>
</evidence>
<evidence type="ECO:0000313" key="3">
    <source>
        <dbReference type="Proteomes" id="UP000238288"/>
    </source>
</evidence>
<organism evidence="2 3">
    <name type="scientific">Pseudoalteromonas carrageenovora IAM 12662</name>
    <dbReference type="NCBI Taxonomy" id="1314868"/>
    <lineage>
        <taxon>Bacteria</taxon>
        <taxon>Pseudomonadati</taxon>
        <taxon>Pseudomonadota</taxon>
        <taxon>Gammaproteobacteria</taxon>
        <taxon>Alteromonadales</taxon>
        <taxon>Pseudoalteromonadaceae</taxon>
        <taxon>Pseudoalteromonas</taxon>
    </lineage>
</organism>
<dbReference type="PROSITE" id="PS51257">
    <property type="entry name" value="PROKAR_LIPOPROTEIN"/>
    <property type="match status" value="1"/>
</dbReference>
<dbReference type="InterPro" id="IPR013783">
    <property type="entry name" value="Ig-like_fold"/>
</dbReference>
<reference evidence="2 3" key="2">
    <citation type="submission" date="2017-11" db="EMBL/GenBank/DDBJ databases">
        <authorList>
            <person name="Han C.G."/>
        </authorList>
    </citation>
    <scope>NUCLEOTIDE SEQUENCE [LARGE SCALE GENOMIC DNA]</scope>
    <source>
        <strain evidence="3">ATCC 43555</strain>
        <strain evidence="2">ATCC43555</strain>
    </source>
</reference>
<dbReference type="Gene3D" id="2.60.40.10">
    <property type="entry name" value="Immunoglobulins"/>
    <property type="match status" value="1"/>
</dbReference>
<dbReference type="Proteomes" id="UP000615003">
    <property type="component" value="Unassembled WGS sequence"/>
</dbReference>
<dbReference type="AlphaFoldDB" id="A0A2K4X7A9"/>
<evidence type="ECO:0000313" key="2">
    <source>
        <dbReference type="EMBL" id="SOU40212.1"/>
    </source>
</evidence>
<dbReference type="InterPro" id="IPR014917">
    <property type="entry name" value="DUF1800"/>
</dbReference>
<dbReference type="OrthoDB" id="9772295at2"/>
<gene>
    <name evidence="2" type="ORF">PCAR9_A20646</name>
    <name evidence="1" type="ORF">PCARR_a0747</name>
</gene>
<dbReference type="PANTHER" id="PTHR43737">
    <property type="entry name" value="BLL7424 PROTEIN"/>
    <property type="match status" value="1"/>
</dbReference>